<evidence type="ECO:0000259" key="1">
    <source>
        <dbReference type="Pfam" id="PF03104"/>
    </source>
</evidence>
<dbReference type="AlphaFoldDB" id="A0A382FLM9"/>
<dbReference type="Gene3D" id="3.30.342.10">
    <property type="entry name" value="DNA Polymerase, chain B, domain 1"/>
    <property type="match status" value="1"/>
</dbReference>
<gene>
    <name evidence="2" type="ORF">METZ01_LOCUS216852</name>
</gene>
<name>A0A382FLM9_9ZZZZ</name>
<reference evidence="2" key="1">
    <citation type="submission" date="2018-05" db="EMBL/GenBank/DDBJ databases">
        <authorList>
            <person name="Lanie J.A."/>
            <person name="Ng W.-L."/>
            <person name="Kazmierczak K.M."/>
            <person name="Andrzejewski T.M."/>
            <person name="Davidsen T.M."/>
            <person name="Wayne K.J."/>
            <person name="Tettelin H."/>
            <person name="Glass J.I."/>
            <person name="Rusch D."/>
            <person name="Podicherti R."/>
            <person name="Tsui H.-C.T."/>
            <person name="Winkler M.E."/>
        </authorList>
    </citation>
    <scope>NUCLEOTIDE SEQUENCE</scope>
</reference>
<dbReference type="Pfam" id="PF03104">
    <property type="entry name" value="DNA_pol_B_exo1"/>
    <property type="match status" value="1"/>
</dbReference>
<dbReference type="PANTHER" id="PTHR10322:SF23">
    <property type="entry name" value="DNA POLYMERASE DELTA CATALYTIC SUBUNIT"/>
    <property type="match status" value="1"/>
</dbReference>
<organism evidence="2">
    <name type="scientific">marine metagenome</name>
    <dbReference type="NCBI Taxonomy" id="408172"/>
    <lineage>
        <taxon>unclassified sequences</taxon>
        <taxon>metagenomes</taxon>
        <taxon>ecological metagenomes</taxon>
    </lineage>
</organism>
<feature type="domain" description="DNA-directed DNA polymerase family B exonuclease" evidence="1">
    <location>
        <begin position="85"/>
        <end position="265"/>
    </location>
</feature>
<dbReference type="EMBL" id="UINC01050712">
    <property type="protein sequence ID" value="SVB63998.1"/>
    <property type="molecule type" value="Genomic_DNA"/>
</dbReference>
<dbReference type="SUPFAM" id="SSF53098">
    <property type="entry name" value="Ribonuclease H-like"/>
    <property type="match status" value="1"/>
</dbReference>
<evidence type="ECO:0000313" key="2">
    <source>
        <dbReference type="EMBL" id="SVB63998.1"/>
    </source>
</evidence>
<proteinExistence type="predicted"/>
<dbReference type="Gene3D" id="3.30.420.10">
    <property type="entry name" value="Ribonuclease H-like superfamily/Ribonuclease H"/>
    <property type="match status" value="1"/>
</dbReference>
<dbReference type="GO" id="GO:0003887">
    <property type="term" value="F:DNA-directed DNA polymerase activity"/>
    <property type="evidence" value="ECO:0007669"/>
    <property type="project" value="TreeGrafter"/>
</dbReference>
<dbReference type="InterPro" id="IPR012337">
    <property type="entry name" value="RNaseH-like_sf"/>
</dbReference>
<accession>A0A382FLM9</accession>
<dbReference type="InterPro" id="IPR050240">
    <property type="entry name" value="DNA_pol_type-B"/>
</dbReference>
<dbReference type="InterPro" id="IPR006133">
    <property type="entry name" value="DNA-dir_DNA_pol_B_exonuc"/>
</dbReference>
<dbReference type="InterPro" id="IPR036397">
    <property type="entry name" value="RNaseH_sf"/>
</dbReference>
<protein>
    <recommendedName>
        <fullName evidence="1">DNA-directed DNA polymerase family B exonuclease domain-containing protein</fullName>
    </recommendedName>
</protein>
<dbReference type="GO" id="GO:0003676">
    <property type="term" value="F:nucleic acid binding"/>
    <property type="evidence" value="ECO:0007669"/>
    <property type="project" value="InterPro"/>
</dbReference>
<dbReference type="GO" id="GO:0006261">
    <property type="term" value="P:DNA-templated DNA replication"/>
    <property type="evidence" value="ECO:0007669"/>
    <property type="project" value="TreeGrafter"/>
</dbReference>
<sequence>MKDFYTNIQVIGDEMLVRAMVDGKRENYREEFYPTLFCPTKNQTKFKTLDGKSIDKIQPGTITDCRKEISRWKKSYNIDLYGSTDWACQYIGKEFDKCEYDLAKVRVMNIDIECGSESGFPTVSEAKEKIVAISFKDSETGKYVSLGCGNYVNKRDDVFYVKCADEVSLIQRFAEIYKSIEPDVITGWNTKWFDLPYLIRRINNVLGSSATKFLSPWGLVKEKIDKWMGREHIVYHISGVSQLDYFLLYKKFTYVNQERYTLDHIADVELGERKLSYKEHGNLHNLYKEDYQKFIDYNLKDVELVDRLDDKLKLVDLTCTMAYDAGTNYEDVLGQTRFWDAFIYHHLRRKNIVIPPKRQVE</sequence>
<dbReference type="PANTHER" id="PTHR10322">
    <property type="entry name" value="DNA POLYMERASE CATALYTIC SUBUNIT"/>
    <property type="match status" value="1"/>
</dbReference>
<feature type="non-terminal residue" evidence="2">
    <location>
        <position position="361"/>
    </location>
</feature>